<reference evidence="5 6" key="1">
    <citation type="journal article" date="2009" name="PLoS Genet.">
        <title>Alliance of proteomics and genomics to unravel the specificities of Sahara bacterium Deinococcus deserti.</title>
        <authorList>
            <person name="de Groot A."/>
            <person name="Dulermo R."/>
            <person name="Ortet P."/>
            <person name="Blanchard L."/>
            <person name="Guerin P."/>
            <person name="Fernandez B."/>
            <person name="Vacherie B."/>
            <person name="Dossat C."/>
            <person name="Jolivet E."/>
            <person name="Siguier P."/>
            <person name="Chandler M."/>
            <person name="Barakat M."/>
            <person name="Dedieu A."/>
            <person name="Barbe V."/>
            <person name="Heulin T."/>
            <person name="Sommer S."/>
            <person name="Achouak W."/>
            <person name="Armengaud J."/>
        </authorList>
    </citation>
    <scope>NUCLEOTIDE SEQUENCE [LARGE SCALE GENOMIC DNA]</scope>
    <source>
        <strain evidence="6">DSM 17065 / CIP 109153 / LMG 22923 / VCD115</strain>
        <plasmid evidence="6">pDeide3</plasmid>
    </source>
</reference>
<dbReference type="SUPFAM" id="SSF46955">
    <property type="entry name" value="Putative DNA-binding domain"/>
    <property type="match status" value="1"/>
</dbReference>
<dbReference type="PROSITE" id="PS50937">
    <property type="entry name" value="HTH_MERR_2"/>
    <property type="match status" value="1"/>
</dbReference>
<dbReference type="RefSeq" id="WP_012695090.1">
    <property type="nucleotide sequence ID" value="NC_012528.1"/>
</dbReference>
<name>C1D3Y9_DEIDV</name>
<keyword evidence="1" id="KW-0805">Transcription regulation</keyword>
<dbReference type="Proteomes" id="UP000002208">
    <property type="component" value="Plasmid 3"/>
</dbReference>
<dbReference type="PROSITE" id="PS00552">
    <property type="entry name" value="HTH_MERR_1"/>
    <property type="match status" value="1"/>
</dbReference>
<evidence type="ECO:0000259" key="4">
    <source>
        <dbReference type="PROSITE" id="PS50937"/>
    </source>
</evidence>
<dbReference type="Gene3D" id="1.10.1660.10">
    <property type="match status" value="1"/>
</dbReference>
<dbReference type="InterPro" id="IPR009061">
    <property type="entry name" value="DNA-bd_dom_put_sf"/>
</dbReference>
<keyword evidence="6" id="KW-1185">Reference proteome</keyword>
<keyword evidence="5" id="KW-0614">Plasmid</keyword>
<dbReference type="GO" id="GO:0003700">
    <property type="term" value="F:DNA-binding transcription factor activity"/>
    <property type="evidence" value="ECO:0007669"/>
    <property type="project" value="InterPro"/>
</dbReference>
<feature type="domain" description="HTH merR-type" evidence="4">
    <location>
        <begin position="3"/>
        <end position="71"/>
    </location>
</feature>
<sequence>MEKLRIGQVAQASGVSVRAIRHYEQLGLLAATRTDSQYRVFQPEDIDRVKLIQLFLSVGFKLEEINRWAPCFQEGRSDRDTSPQEMHAFYMRKIANVDMQLAALKIVRDKLATEARRIEEQARDLHLHPDR</sequence>
<accession>C1D3Y9</accession>
<keyword evidence="3" id="KW-0804">Transcription</keyword>
<organism evidence="5 6">
    <name type="scientific">Deinococcus deserti (strain DSM 17065 / CIP 109153 / LMG 22923 / VCD115)</name>
    <dbReference type="NCBI Taxonomy" id="546414"/>
    <lineage>
        <taxon>Bacteria</taxon>
        <taxon>Thermotogati</taxon>
        <taxon>Deinococcota</taxon>
        <taxon>Deinococci</taxon>
        <taxon>Deinococcales</taxon>
        <taxon>Deinococcaceae</taxon>
        <taxon>Deinococcus</taxon>
    </lineage>
</organism>
<geneLocation type="plasmid" evidence="6">
    <name>pDeide3</name>
</geneLocation>
<dbReference type="SMART" id="SM00422">
    <property type="entry name" value="HTH_MERR"/>
    <property type="match status" value="1"/>
</dbReference>
<dbReference type="PANTHER" id="PTHR30204">
    <property type="entry name" value="REDOX-CYCLING DRUG-SENSING TRANSCRIPTIONAL ACTIVATOR SOXR"/>
    <property type="match status" value="1"/>
</dbReference>
<dbReference type="EMBL" id="CP001117">
    <property type="protein sequence ID" value="ACO48218.1"/>
    <property type="molecule type" value="Genomic_DNA"/>
</dbReference>
<evidence type="ECO:0000313" key="6">
    <source>
        <dbReference type="Proteomes" id="UP000002208"/>
    </source>
</evidence>
<evidence type="ECO:0000256" key="2">
    <source>
        <dbReference type="ARBA" id="ARBA00023125"/>
    </source>
</evidence>
<evidence type="ECO:0000256" key="1">
    <source>
        <dbReference type="ARBA" id="ARBA00023015"/>
    </source>
</evidence>
<dbReference type="Pfam" id="PF13411">
    <property type="entry name" value="MerR_1"/>
    <property type="match status" value="1"/>
</dbReference>
<gene>
    <name evidence="5" type="ordered locus">Deide_3p02530</name>
</gene>
<keyword evidence="2" id="KW-0238">DNA-binding</keyword>
<protein>
    <submittedName>
        <fullName evidence="5">Putative Transcriptional regulator, MerR family</fullName>
    </submittedName>
</protein>
<evidence type="ECO:0000256" key="3">
    <source>
        <dbReference type="ARBA" id="ARBA00023163"/>
    </source>
</evidence>
<dbReference type="HOGENOM" id="CLU_060077_4_2_0"/>
<dbReference type="KEGG" id="ddr:Deide_3p02530"/>
<dbReference type="InterPro" id="IPR047057">
    <property type="entry name" value="MerR_fam"/>
</dbReference>
<dbReference type="PRINTS" id="PR00040">
    <property type="entry name" value="HTHMERR"/>
</dbReference>
<evidence type="ECO:0000313" key="5">
    <source>
        <dbReference type="EMBL" id="ACO48218.1"/>
    </source>
</evidence>
<proteinExistence type="predicted"/>
<dbReference type="PANTHER" id="PTHR30204:SF94">
    <property type="entry name" value="HEAVY METAL-DEPENDENT TRANSCRIPTIONAL REGULATOR HI_0293-RELATED"/>
    <property type="match status" value="1"/>
</dbReference>
<dbReference type="OrthoDB" id="9806513at2"/>
<dbReference type="InterPro" id="IPR000551">
    <property type="entry name" value="MerR-type_HTH_dom"/>
</dbReference>
<dbReference type="AlphaFoldDB" id="C1D3Y9"/>
<dbReference type="GO" id="GO:0003677">
    <property type="term" value="F:DNA binding"/>
    <property type="evidence" value="ECO:0007669"/>
    <property type="project" value="UniProtKB-KW"/>
</dbReference>